<sequence length="151" mass="16899">MPRPRPLNPASLGSFVSNTRQLCFQHSAALFPTLGSFVSNTRQLCFQHSAATGIFRSQPLSVHMYVLYSATPTQPKDFCRFDRTMQPDCRRATQTSGEANIFLAKDLSFRDDNWMRVLDTDISSCSPVSTNCSACPPDPSMGRTEFFYLAL</sequence>
<dbReference type="Proteomes" id="UP001302812">
    <property type="component" value="Unassembled WGS sequence"/>
</dbReference>
<name>A0AAN6QCN0_9PEZI</name>
<dbReference type="EMBL" id="MU853369">
    <property type="protein sequence ID" value="KAK4107777.1"/>
    <property type="molecule type" value="Genomic_DNA"/>
</dbReference>
<dbReference type="GeneID" id="89933867"/>
<accession>A0AAN6QCN0</accession>
<dbReference type="RefSeq" id="XP_064665347.1">
    <property type="nucleotide sequence ID" value="XM_064809743.1"/>
</dbReference>
<protein>
    <submittedName>
        <fullName evidence="1">Uncharacterized protein</fullName>
    </submittedName>
</protein>
<evidence type="ECO:0000313" key="1">
    <source>
        <dbReference type="EMBL" id="KAK4107777.1"/>
    </source>
</evidence>
<dbReference type="AlphaFoldDB" id="A0AAN6QCN0"/>
<reference evidence="1" key="1">
    <citation type="journal article" date="2023" name="Mol. Phylogenet. Evol.">
        <title>Genome-scale phylogeny and comparative genomics of the fungal order Sordariales.</title>
        <authorList>
            <person name="Hensen N."/>
            <person name="Bonometti L."/>
            <person name="Westerberg I."/>
            <person name="Brannstrom I.O."/>
            <person name="Guillou S."/>
            <person name="Cros-Aarteil S."/>
            <person name="Calhoun S."/>
            <person name="Haridas S."/>
            <person name="Kuo A."/>
            <person name="Mondo S."/>
            <person name="Pangilinan J."/>
            <person name="Riley R."/>
            <person name="LaButti K."/>
            <person name="Andreopoulos B."/>
            <person name="Lipzen A."/>
            <person name="Chen C."/>
            <person name="Yan M."/>
            <person name="Daum C."/>
            <person name="Ng V."/>
            <person name="Clum A."/>
            <person name="Steindorff A."/>
            <person name="Ohm R.A."/>
            <person name="Martin F."/>
            <person name="Silar P."/>
            <person name="Natvig D.O."/>
            <person name="Lalanne C."/>
            <person name="Gautier V."/>
            <person name="Ament-Velasquez S.L."/>
            <person name="Kruys A."/>
            <person name="Hutchinson M.I."/>
            <person name="Powell A.J."/>
            <person name="Barry K."/>
            <person name="Miller A.N."/>
            <person name="Grigoriev I.V."/>
            <person name="Debuchy R."/>
            <person name="Gladieux P."/>
            <person name="Hiltunen Thoren M."/>
            <person name="Johannesson H."/>
        </authorList>
    </citation>
    <scope>NUCLEOTIDE SEQUENCE</scope>
    <source>
        <strain evidence="1">CBS 508.74</strain>
    </source>
</reference>
<evidence type="ECO:0000313" key="2">
    <source>
        <dbReference type="Proteomes" id="UP001302812"/>
    </source>
</evidence>
<reference evidence="1" key="2">
    <citation type="submission" date="2023-05" db="EMBL/GenBank/DDBJ databases">
        <authorList>
            <consortium name="Lawrence Berkeley National Laboratory"/>
            <person name="Steindorff A."/>
            <person name="Hensen N."/>
            <person name="Bonometti L."/>
            <person name="Westerberg I."/>
            <person name="Brannstrom I.O."/>
            <person name="Guillou S."/>
            <person name="Cros-Aarteil S."/>
            <person name="Calhoun S."/>
            <person name="Haridas S."/>
            <person name="Kuo A."/>
            <person name="Mondo S."/>
            <person name="Pangilinan J."/>
            <person name="Riley R."/>
            <person name="Labutti K."/>
            <person name="Andreopoulos B."/>
            <person name="Lipzen A."/>
            <person name="Chen C."/>
            <person name="Yanf M."/>
            <person name="Daum C."/>
            <person name="Ng V."/>
            <person name="Clum A."/>
            <person name="Ohm R."/>
            <person name="Martin F."/>
            <person name="Silar P."/>
            <person name="Natvig D."/>
            <person name="Lalanne C."/>
            <person name="Gautier V."/>
            <person name="Ament-Velasquez S.L."/>
            <person name="Kruys A."/>
            <person name="Hutchinson M.I."/>
            <person name="Powell A.J."/>
            <person name="Barry K."/>
            <person name="Miller A.N."/>
            <person name="Grigoriev I.V."/>
            <person name="Debuchy R."/>
            <person name="Gladieux P."/>
            <person name="Thoren M.H."/>
            <person name="Johannesson H."/>
        </authorList>
    </citation>
    <scope>NUCLEOTIDE SEQUENCE</scope>
    <source>
        <strain evidence="1">CBS 508.74</strain>
    </source>
</reference>
<proteinExistence type="predicted"/>
<organism evidence="1 2">
    <name type="scientific">Canariomyces notabilis</name>
    <dbReference type="NCBI Taxonomy" id="2074819"/>
    <lineage>
        <taxon>Eukaryota</taxon>
        <taxon>Fungi</taxon>
        <taxon>Dikarya</taxon>
        <taxon>Ascomycota</taxon>
        <taxon>Pezizomycotina</taxon>
        <taxon>Sordariomycetes</taxon>
        <taxon>Sordariomycetidae</taxon>
        <taxon>Sordariales</taxon>
        <taxon>Chaetomiaceae</taxon>
        <taxon>Canariomyces</taxon>
    </lineage>
</organism>
<comment type="caution">
    <text evidence="1">The sequence shown here is derived from an EMBL/GenBank/DDBJ whole genome shotgun (WGS) entry which is preliminary data.</text>
</comment>
<gene>
    <name evidence="1" type="ORF">N656DRAFT_465484</name>
</gene>
<keyword evidence="2" id="KW-1185">Reference proteome</keyword>